<dbReference type="Pfam" id="PF00005">
    <property type="entry name" value="ABC_tran"/>
    <property type="match status" value="1"/>
</dbReference>
<dbReference type="InterPro" id="IPR003439">
    <property type="entry name" value="ABC_transporter-like_ATP-bd"/>
</dbReference>
<dbReference type="InterPro" id="IPR027417">
    <property type="entry name" value="P-loop_NTPase"/>
</dbReference>
<dbReference type="CDD" id="cd03214">
    <property type="entry name" value="ABC_Iron-Siderophores_B12_Hemin"/>
    <property type="match status" value="1"/>
</dbReference>
<accession>A0ABX7C642</accession>
<dbReference type="PROSITE" id="PS50893">
    <property type="entry name" value="ABC_TRANSPORTER_2"/>
    <property type="match status" value="1"/>
</dbReference>
<dbReference type="EMBL" id="CP068046">
    <property type="protein sequence ID" value="QQR39740.1"/>
    <property type="molecule type" value="Genomic_DNA"/>
</dbReference>
<keyword evidence="2 4" id="KW-0067">ATP-binding</keyword>
<dbReference type="RefSeq" id="WP_201634324.1">
    <property type="nucleotide sequence ID" value="NZ_CP068046.1"/>
</dbReference>
<dbReference type="Gene3D" id="3.40.50.300">
    <property type="entry name" value="P-loop containing nucleotide triphosphate hydrolases"/>
    <property type="match status" value="1"/>
</dbReference>
<keyword evidence="5" id="KW-1185">Reference proteome</keyword>
<evidence type="ECO:0000313" key="5">
    <source>
        <dbReference type="Proteomes" id="UP000595857"/>
    </source>
</evidence>
<dbReference type="SMART" id="SM00382">
    <property type="entry name" value="AAA"/>
    <property type="match status" value="1"/>
</dbReference>
<dbReference type="PANTHER" id="PTHR42794">
    <property type="entry name" value="HEMIN IMPORT ATP-BINDING PROTEIN HMUV"/>
    <property type="match status" value="1"/>
</dbReference>
<dbReference type="Proteomes" id="UP000595857">
    <property type="component" value="Chromosome"/>
</dbReference>
<proteinExistence type="predicted"/>
<dbReference type="SUPFAM" id="SSF52540">
    <property type="entry name" value="P-loop containing nucleoside triphosphate hydrolases"/>
    <property type="match status" value="1"/>
</dbReference>
<sequence>MSLRVENLSVSKSNRPILSGVSFSAPAGAVTGLIGPNGAGKSTLLQALLGQATATGTAHFGEHDLRHMHRRDRARLVAYVEQSASTEERLTVRDVVALGRIPFEPAWQAEPSPVDGAIIQAALAETGMTAFSERRFSTLSGGEQQRVHLARALAQVPRLLLLDEPTSHLDIRAQLQLLSLLRRKAETGTTIVLALHDLNLASRYCDHLVVLANGRLKTEGPPHSVLTPALMLSVYGVNAHLGDSKDPLRPLIVFDDAAPNPD</sequence>
<name>A0ABX7C642_9HYPH</name>
<evidence type="ECO:0000256" key="2">
    <source>
        <dbReference type="ARBA" id="ARBA00022840"/>
    </source>
</evidence>
<dbReference type="PANTHER" id="PTHR42794:SF2">
    <property type="entry name" value="ABC TRANSPORTER ATP-BINDING PROTEIN"/>
    <property type="match status" value="1"/>
</dbReference>
<dbReference type="GO" id="GO:0005524">
    <property type="term" value="F:ATP binding"/>
    <property type="evidence" value="ECO:0007669"/>
    <property type="project" value="UniProtKB-KW"/>
</dbReference>
<dbReference type="InterPro" id="IPR003593">
    <property type="entry name" value="AAA+_ATPase"/>
</dbReference>
<gene>
    <name evidence="4" type="ORF">JI748_01600</name>
</gene>
<evidence type="ECO:0000259" key="3">
    <source>
        <dbReference type="PROSITE" id="PS50893"/>
    </source>
</evidence>
<organism evidence="4 5">
    <name type="scientific">Devosia rhizoryzae</name>
    <dbReference type="NCBI Taxonomy" id="2774137"/>
    <lineage>
        <taxon>Bacteria</taxon>
        <taxon>Pseudomonadati</taxon>
        <taxon>Pseudomonadota</taxon>
        <taxon>Alphaproteobacteria</taxon>
        <taxon>Hyphomicrobiales</taxon>
        <taxon>Devosiaceae</taxon>
        <taxon>Devosia</taxon>
    </lineage>
</organism>
<evidence type="ECO:0000313" key="4">
    <source>
        <dbReference type="EMBL" id="QQR39740.1"/>
    </source>
</evidence>
<evidence type="ECO:0000256" key="1">
    <source>
        <dbReference type="ARBA" id="ARBA00022741"/>
    </source>
</evidence>
<keyword evidence="1" id="KW-0547">Nucleotide-binding</keyword>
<feature type="domain" description="ABC transporter" evidence="3">
    <location>
        <begin position="3"/>
        <end position="238"/>
    </location>
</feature>
<reference evidence="4 5" key="1">
    <citation type="submission" date="2021-01" db="EMBL/GenBank/DDBJ databases">
        <title>Genome seq and assembly of Devosia sp. LEGU1.</title>
        <authorList>
            <person name="Chhetri G."/>
        </authorList>
    </citation>
    <scope>NUCLEOTIDE SEQUENCE [LARGE SCALE GENOMIC DNA]</scope>
    <source>
        <strain evidence="4 5">LEGU1</strain>
    </source>
</reference>
<protein>
    <submittedName>
        <fullName evidence="4">ABC transporter ATP-binding protein</fullName>
    </submittedName>
</protein>